<dbReference type="EMBL" id="QCZI01000019">
    <property type="protein sequence ID" value="PWA04115.1"/>
    <property type="molecule type" value="Genomic_DNA"/>
</dbReference>
<dbReference type="OrthoDB" id="1132160at2"/>
<gene>
    <name evidence="2" type="ORF">DB895_12585</name>
</gene>
<feature type="transmembrane region" description="Helical" evidence="1">
    <location>
        <begin position="52"/>
        <end position="84"/>
    </location>
</feature>
<organism evidence="2 3">
    <name type="scientific">Flavobacterium psychrotolerans</name>
    <dbReference type="NCBI Taxonomy" id="2169410"/>
    <lineage>
        <taxon>Bacteria</taxon>
        <taxon>Pseudomonadati</taxon>
        <taxon>Bacteroidota</taxon>
        <taxon>Flavobacteriia</taxon>
        <taxon>Flavobacteriales</taxon>
        <taxon>Flavobacteriaceae</taxon>
        <taxon>Flavobacterium</taxon>
    </lineage>
</organism>
<name>A0A2U1JGG8_9FLAO</name>
<keyword evidence="3" id="KW-1185">Reference proteome</keyword>
<evidence type="ECO:0000313" key="3">
    <source>
        <dbReference type="Proteomes" id="UP000245449"/>
    </source>
</evidence>
<feature type="transmembrane region" description="Helical" evidence="1">
    <location>
        <begin position="12"/>
        <end position="32"/>
    </location>
</feature>
<protein>
    <submittedName>
        <fullName evidence="2">Rod shape-determining protein MreD</fullName>
    </submittedName>
</protein>
<dbReference type="Proteomes" id="UP000245449">
    <property type="component" value="Unassembled WGS sequence"/>
</dbReference>
<sequence>MNSALLVNMARFILLLAAQILVFNNVNFLGYINPYPYILFIILYPVNGNKSGLLVSSFLLGIIMDMFCNSGGVHAASSLALAYFRPSVFKFSFGLSYEYQTVKLNDSLTPERFSFILISVIIHHFALFLLEVFRLNFIWEILLKTLLSTIFTTIICIIIIYIIKPSKR</sequence>
<evidence type="ECO:0000313" key="2">
    <source>
        <dbReference type="EMBL" id="PWA04115.1"/>
    </source>
</evidence>
<feature type="transmembrane region" description="Helical" evidence="1">
    <location>
        <begin position="141"/>
        <end position="163"/>
    </location>
</feature>
<proteinExistence type="predicted"/>
<keyword evidence="1" id="KW-1133">Transmembrane helix</keyword>
<reference evidence="2 3" key="1">
    <citation type="submission" date="2018-04" db="EMBL/GenBank/DDBJ databases">
        <title>Flavobacterium sp. nov., isolated from glacier ice.</title>
        <authorList>
            <person name="Liu Q."/>
            <person name="Xin Y.-H."/>
        </authorList>
    </citation>
    <scope>NUCLEOTIDE SEQUENCE [LARGE SCALE GENOMIC DNA]</scope>
    <source>
        <strain evidence="2 3">RB1R5</strain>
    </source>
</reference>
<comment type="caution">
    <text evidence="2">The sequence shown here is derived from an EMBL/GenBank/DDBJ whole genome shotgun (WGS) entry which is preliminary data.</text>
</comment>
<evidence type="ECO:0000256" key="1">
    <source>
        <dbReference type="SAM" id="Phobius"/>
    </source>
</evidence>
<feature type="transmembrane region" description="Helical" evidence="1">
    <location>
        <begin position="113"/>
        <end position="135"/>
    </location>
</feature>
<dbReference type="AlphaFoldDB" id="A0A2U1JGG8"/>
<keyword evidence="1" id="KW-0812">Transmembrane</keyword>
<dbReference type="RefSeq" id="WP_116725722.1">
    <property type="nucleotide sequence ID" value="NZ_QCZI01000019.1"/>
</dbReference>
<accession>A0A2U1JGG8</accession>
<keyword evidence="1" id="KW-0472">Membrane</keyword>